<dbReference type="OrthoDB" id="9777224at2"/>
<dbReference type="Proteomes" id="UP000320623">
    <property type="component" value="Unassembled WGS sequence"/>
</dbReference>
<protein>
    <submittedName>
        <fullName evidence="1">Uncharacterized protein</fullName>
    </submittedName>
</protein>
<sequence length="362" mass="42945">MFEKEVQNTKQKILSFAEGKEKISLSDILNLDIPKSLKDYFNIFAERVLSEELLKILYSKRFDQNNVNFIEARKRFLNSLKEALLFTQEEFENASDKASRFAINFILRPEWTLTKIIFKNENVKTTAQIIESISSFSEYTYYRKLMEKIFERYPQDNITVEFFQRLLRKIDEEVFKNVSLKEVLEIIDPIFNFFKFASESTSVPAEAFLIFFRDKGLENLAKEIELEKDLHGKPRLTKSDIEIILKRVLKPQEIKEQIQELKETENQVEPEIETEPTPKLSTLPDLNLFFDEKARDKFIKKIFKRDADKFYDAIEKLNGINNWKEASAFIDSIFIQNEIDPYSDEAVEFTDLVYRRYFPGIR</sequence>
<dbReference type="AlphaFoldDB" id="A0A0S4N543"/>
<gene>
    <name evidence="1" type="ORF">JGI1_01481</name>
</gene>
<dbReference type="EMBL" id="FAOO01000009">
    <property type="protein sequence ID" value="CUU06286.1"/>
    <property type="molecule type" value="Genomic_DNA"/>
</dbReference>
<organism evidence="1 2">
    <name type="scientific">Candidatus Thermokryptus mobilis</name>
    <dbReference type="NCBI Taxonomy" id="1643428"/>
    <lineage>
        <taxon>Bacteria</taxon>
        <taxon>Pseudomonadati</taxon>
        <taxon>Candidatus Kryptoniota</taxon>
        <taxon>Candidatus Thermokryptus</taxon>
    </lineage>
</organism>
<evidence type="ECO:0000313" key="2">
    <source>
        <dbReference type="Proteomes" id="UP000320623"/>
    </source>
</evidence>
<dbReference type="STRING" id="1643428.GCA_001442855_01450"/>
<accession>A0A0S4N543</accession>
<reference evidence="2" key="1">
    <citation type="submission" date="2015-11" db="EMBL/GenBank/DDBJ databases">
        <authorList>
            <person name="Varghese N."/>
        </authorList>
    </citation>
    <scope>NUCLEOTIDE SEQUENCE [LARGE SCALE GENOMIC DNA]</scope>
</reference>
<keyword evidence="2" id="KW-1185">Reference proteome</keyword>
<evidence type="ECO:0000313" key="1">
    <source>
        <dbReference type="EMBL" id="CUU06286.1"/>
    </source>
</evidence>
<name>A0A0S4N543_9BACT</name>
<dbReference type="RefSeq" id="WP_140945219.1">
    <property type="nucleotide sequence ID" value="NZ_FAOO01000009.1"/>
</dbReference>
<proteinExistence type="predicted"/>